<sequence>MKKLLFLLLALVAVGAKAQGLKGTIDLKDSVINRSIPFEVAAGAKNLKYAVRADLTNGEATLTFTDPKGKKAGGFTLSSKTKGGGSERSKVESSESTSTPVAGTWNLAIKTEKATGRITYDIEVIKP</sequence>
<evidence type="ECO:0000256" key="1">
    <source>
        <dbReference type="SAM" id="MobiDB-lite"/>
    </source>
</evidence>
<dbReference type="RefSeq" id="WP_173415410.1">
    <property type="nucleotide sequence ID" value="NZ_CP054139.1"/>
</dbReference>
<feature type="region of interest" description="Disordered" evidence="1">
    <location>
        <begin position="68"/>
        <end position="102"/>
    </location>
</feature>
<keyword evidence="2" id="KW-0732">Signal</keyword>
<dbReference type="AlphaFoldDB" id="A0A7D4UBI2"/>
<evidence type="ECO:0008006" key="5">
    <source>
        <dbReference type="Google" id="ProtNLM"/>
    </source>
</evidence>
<accession>A0A7D4UBI2</accession>
<dbReference type="Proteomes" id="UP000505355">
    <property type="component" value="Chromosome"/>
</dbReference>
<evidence type="ECO:0000313" key="3">
    <source>
        <dbReference type="EMBL" id="QKJ30738.1"/>
    </source>
</evidence>
<feature type="chain" id="PRO_5028892970" description="YtkA-like domain-containing protein" evidence="2">
    <location>
        <begin position="19"/>
        <end position="127"/>
    </location>
</feature>
<proteinExistence type="predicted"/>
<name>A0A7D4UBI2_9SPHI</name>
<dbReference type="KEGG" id="mmab:HQ865_13575"/>
<dbReference type="EMBL" id="CP054139">
    <property type="protein sequence ID" value="QKJ30738.1"/>
    <property type="molecule type" value="Genomic_DNA"/>
</dbReference>
<evidence type="ECO:0000256" key="2">
    <source>
        <dbReference type="SAM" id="SignalP"/>
    </source>
</evidence>
<keyword evidence="4" id="KW-1185">Reference proteome</keyword>
<reference evidence="3 4" key="1">
    <citation type="submission" date="2020-05" db="EMBL/GenBank/DDBJ databases">
        <title>Mucilaginibacter mali sp. nov.</title>
        <authorList>
            <person name="Kim H.S."/>
            <person name="Lee K.C."/>
            <person name="Suh M.K."/>
            <person name="Kim J.-S."/>
            <person name="Han K.-I."/>
            <person name="Eom M.K."/>
            <person name="Shin Y.K."/>
            <person name="Lee J.-S."/>
        </authorList>
    </citation>
    <scope>NUCLEOTIDE SEQUENCE [LARGE SCALE GENOMIC DNA]</scope>
    <source>
        <strain evidence="3 4">G2-14</strain>
    </source>
</reference>
<organism evidence="3 4">
    <name type="scientific">Mucilaginibacter mali</name>
    <dbReference type="NCBI Taxonomy" id="2740462"/>
    <lineage>
        <taxon>Bacteria</taxon>
        <taxon>Pseudomonadati</taxon>
        <taxon>Bacteroidota</taxon>
        <taxon>Sphingobacteriia</taxon>
        <taxon>Sphingobacteriales</taxon>
        <taxon>Sphingobacteriaceae</taxon>
        <taxon>Mucilaginibacter</taxon>
    </lineage>
</organism>
<gene>
    <name evidence="3" type="ORF">HQ865_13575</name>
</gene>
<feature type="signal peptide" evidence="2">
    <location>
        <begin position="1"/>
        <end position="18"/>
    </location>
</feature>
<protein>
    <recommendedName>
        <fullName evidence="5">YtkA-like domain-containing protein</fullName>
    </recommendedName>
</protein>
<evidence type="ECO:0000313" key="4">
    <source>
        <dbReference type="Proteomes" id="UP000505355"/>
    </source>
</evidence>